<reference evidence="4 5" key="1">
    <citation type="journal article" date="2014" name="Mol. Plant">
        <title>Chromosome Scale Genome Assembly and Transcriptome Profiling of Nannochloropsis gaditana in Nitrogen Depletion.</title>
        <authorList>
            <person name="Corteggiani Carpinelli E."/>
            <person name="Telatin A."/>
            <person name="Vitulo N."/>
            <person name="Forcato C."/>
            <person name="D'Angelo M."/>
            <person name="Schiavon R."/>
            <person name="Vezzi A."/>
            <person name="Giacometti G.M."/>
            <person name="Morosinotto T."/>
            <person name="Valle G."/>
        </authorList>
    </citation>
    <scope>NUCLEOTIDE SEQUENCE [LARGE SCALE GENOMIC DNA]</scope>
    <source>
        <strain evidence="4 5">B-31</strain>
    </source>
</reference>
<comment type="caution">
    <text evidence="4">The sequence shown here is derived from an EMBL/GenBank/DDBJ whole genome shotgun (WGS) entry which is preliminary data.</text>
</comment>
<sequence length="231" mass="24600">MRPRVVAFALGLLGWVEGFRLPRAPTSPASSSVGFAGFTAVGRSSFQSKNSASDDNSGGPANSTFKKRKRKVPLPAELLQDNVNSGGSKDPPTSSVNIQDATSSSPISPGEVDLQERLQQDIVRFRKKEREVQALEGDVTGFASLADKAGSILQKVLVADFFVVLAFLGWFVTGVVFKSALNDATVIDKFTDIWMPVIQPALGILMAGTLGVGALNSVASRTQEMNEKKKG</sequence>
<evidence type="ECO:0000313" key="4">
    <source>
        <dbReference type="EMBL" id="EWM28583.1"/>
    </source>
</evidence>
<gene>
    <name evidence="4" type="ORF">Naga_100009g82</name>
</gene>
<name>W7TYN1_9STRA</name>
<dbReference type="OrthoDB" id="198634at2759"/>
<keyword evidence="5" id="KW-1185">Reference proteome</keyword>
<proteinExistence type="predicted"/>
<feature type="compositionally biased region" description="Polar residues" evidence="1">
    <location>
        <begin position="81"/>
        <end position="107"/>
    </location>
</feature>
<feature type="signal peptide" evidence="3">
    <location>
        <begin position="1"/>
        <end position="18"/>
    </location>
</feature>
<keyword evidence="2" id="KW-0472">Membrane</keyword>
<evidence type="ECO:0000256" key="3">
    <source>
        <dbReference type="SAM" id="SignalP"/>
    </source>
</evidence>
<accession>W7TYN1</accession>
<evidence type="ECO:0000256" key="1">
    <source>
        <dbReference type="SAM" id="MobiDB-lite"/>
    </source>
</evidence>
<feature type="region of interest" description="Disordered" evidence="1">
    <location>
        <begin position="46"/>
        <end position="111"/>
    </location>
</feature>
<dbReference type="Proteomes" id="UP000019335">
    <property type="component" value="Chromosome 4"/>
</dbReference>
<feature type="chain" id="PRO_5004901289" description="Transmembrane protein" evidence="3">
    <location>
        <begin position="19"/>
        <end position="231"/>
    </location>
</feature>
<organism evidence="4 5">
    <name type="scientific">Nannochloropsis gaditana</name>
    <dbReference type="NCBI Taxonomy" id="72520"/>
    <lineage>
        <taxon>Eukaryota</taxon>
        <taxon>Sar</taxon>
        <taxon>Stramenopiles</taxon>
        <taxon>Ochrophyta</taxon>
        <taxon>Eustigmatophyceae</taxon>
        <taxon>Eustigmatales</taxon>
        <taxon>Monodopsidaceae</taxon>
        <taxon>Nannochloropsis</taxon>
    </lineage>
</organism>
<evidence type="ECO:0000313" key="5">
    <source>
        <dbReference type="Proteomes" id="UP000019335"/>
    </source>
</evidence>
<keyword evidence="2" id="KW-0812">Transmembrane</keyword>
<protein>
    <recommendedName>
        <fullName evidence="6">Transmembrane protein</fullName>
    </recommendedName>
</protein>
<feature type="transmembrane region" description="Helical" evidence="2">
    <location>
        <begin position="197"/>
        <end position="219"/>
    </location>
</feature>
<feature type="compositionally biased region" description="Polar residues" evidence="1">
    <location>
        <begin position="46"/>
        <end position="64"/>
    </location>
</feature>
<keyword evidence="3" id="KW-0732">Signal</keyword>
<dbReference type="EMBL" id="AZIL01000279">
    <property type="protein sequence ID" value="EWM28583.1"/>
    <property type="molecule type" value="Genomic_DNA"/>
</dbReference>
<evidence type="ECO:0000256" key="2">
    <source>
        <dbReference type="SAM" id="Phobius"/>
    </source>
</evidence>
<feature type="transmembrane region" description="Helical" evidence="2">
    <location>
        <begin position="156"/>
        <end position="177"/>
    </location>
</feature>
<dbReference type="AlphaFoldDB" id="W7TYN1"/>
<evidence type="ECO:0008006" key="6">
    <source>
        <dbReference type="Google" id="ProtNLM"/>
    </source>
</evidence>
<keyword evidence="2" id="KW-1133">Transmembrane helix</keyword>